<dbReference type="Gene3D" id="2.60.40.10">
    <property type="entry name" value="Immunoglobulins"/>
    <property type="match status" value="3"/>
</dbReference>
<comment type="similarity">
    <text evidence="1">Belongs to the serine-aspartate repeat-containing protein (SDr) family.</text>
</comment>
<evidence type="ECO:0000259" key="8">
    <source>
        <dbReference type="Pfam" id="PF17802"/>
    </source>
</evidence>
<dbReference type="InterPro" id="IPR013783">
    <property type="entry name" value="Ig-like_fold"/>
</dbReference>
<keyword evidence="5" id="KW-1133">Transmembrane helix</keyword>
<feature type="domain" description="SpaA-like prealbumin fold" evidence="8">
    <location>
        <begin position="172"/>
        <end position="260"/>
    </location>
</feature>
<dbReference type="InterPro" id="IPR032364">
    <property type="entry name" value="GramPos_pilinD1_N"/>
</dbReference>
<feature type="signal peptide" evidence="6">
    <location>
        <begin position="1"/>
        <end position="30"/>
    </location>
</feature>
<evidence type="ECO:0000313" key="10">
    <source>
        <dbReference type="Proteomes" id="UP000272481"/>
    </source>
</evidence>
<dbReference type="EMBL" id="RWGW01000008">
    <property type="protein sequence ID" value="RSK33677.1"/>
    <property type="molecule type" value="Genomic_DNA"/>
</dbReference>
<protein>
    <submittedName>
        <fullName evidence="9">Isopeptide-forming domain-containing fimbrial protein</fullName>
    </submittedName>
</protein>
<dbReference type="InterPro" id="IPR041033">
    <property type="entry name" value="SpaA_PFL_dom_1"/>
</dbReference>
<feature type="region of interest" description="Disordered" evidence="4">
    <location>
        <begin position="83"/>
        <end position="105"/>
    </location>
</feature>
<evidence type="ECO:0000256" key="3">
    <source>
        <dbReference type="ARBA" id="ARBA00022729"/>
    </source>
</evidence>
<dbReference type="SUPFAM" id="SSF117074">
    <property type="entry name" value="Hypothetical protein PA1324"/>
    <property type="match status" value="1"/>
</dbReference>
<keyword evidence="5" id="KW-0472">Membrane</keyword>
<dbReference type="InterPro" id="IPR026466">
    <property type="entry name" value="Fim_isopep_form_D2_dom"/>
</dbReference>
<evidence type="ECO:0000256" key="5">
    <source>
        <dbReference type="SAM" id="Phobius"/>
    </source>
</evidence>
<dbReference type="Pfam" id="PF17802">
    <property type="entry name" value="SpaA"/>
    <property type="match status" value="2"/>
</dbReference>
<feature type="region of interest" description="Disordered" evidence="4">
    <location>
        <begin position="39"/>
        <end position="71"/>
    </location>
</feature>
<evidence type="ECO:0000256" key="1">
    <source>
        <dbReference type="ARBA" id="ARBA00007257"/>
    </source>
</evidence>
<accession>A0ABX9ZDP3</accession>
<dbReference type="SUPFAM" id="SSF49478">
    <property type="entry name" value="Cna protein B-type domain"/>
    <property type="match status" value="1"/>
</dbReference>
<evidence type="ECO:0000256" key="4">
    <source>
        <dbReference type="SAM" id="MobiDB-lite"/>
    </source>
</evidence>
<proteinExistence type="inferred from homology"/>
<name>A0ABX9ZDP3_9BACL</name>
<keyword evidence="2" id="KW-0964">Secreted</keyword>
<dbReference type="NCBIfam" id="TIGR04226">
    <property type="entry name" value="RrgB_K2N_iso_D2"/>
    <property type="match status" value="1"/>
</dbReference>
<evidence type="ECO:0000256" key="6">
    <source>
        <dbReference type="SAM" id="SignalP"/>
    </source>
</evidence>
<gene>
    <name evidence="9" type="ORF">EJA12_05905</name>
</gene>
<organism evidence="9 10">
    <name type="scientific">Bhargavaea beijingensis</name>
    <dbReference type="NCBI Taxonomy" id="426756"/>
    <lineage>
        <taxon>Bacteria</taxon>
        <taxon>Bacillati</taxon>
        <taxon>Bacillota</taxon>
        <taxon>Bacilli</taxon>
        <taxon>Bacillales</taxon>
        <taxon>Caryophanaceae</taxon>
        <taxon>Bhargavaea</taxon>
    </lineage>
</organism>
<dbReference type="PANTHER" id="PTHR36108">
    <property type="entry name" value="COLOSSIN-B-RELATED"/>
    <property type="match status" value="1"/>
</dbReference>
<evidence type="ECO:0000259" key="7">
    <source>
        <dbReference type="Pfam" id="PF16555"/>
    </source>
</evidence>
<feature type="chain" id="PRO_5046878312" evidence="6">
    <location>
        <begin position="31"/>
        <end position="584"/>
    </location>
</feature>
<evidence type="ECO:0000256" key="2">
    <source>
        <dbReference type="ARBA" id="ARBA00022525"/>
    </source>
</evidence>
<keyword evidence="5" id="KW-0812">Transmembrane</keyword>
<sequence length="584" mass="63553">MEMKQRKKSLRLWSALLLFMALLIPQMAFAYTTTGSADNPSLTIHKFEQEPGTGAGDEGDGNPGQNAEGTPVEGVEFTLTQTHSYNPETDTWTEKSGAEIKGTTGADGTVTFTKANGLELGRYGVKETNGPDHIVLNTETFYVDIPMTNKEGNALNYNVHIYPKNETIRSGVELKKVDENGKPLAGVTFKLFNEDGSPAVDNENNEVPALTTDNNGLINVSGLAAGKYYFQETAVPDGYALNTTKVAFAVKKVGEKQEIKVVWDNVARFAENGTVTNYVIPTVDKDANGKKELDFDRDKVYSYNITINTPKDIDLYKALVVTDELDSRLTYAGNWKVTGAPEGSFTFTQDGQTLKWTADPKQLTGGGKITITFDAKIKPDAIAEEGIPNTVKLDFDNNFGWSTIDGPAKPEEPETPPVVTPTQGNLNVVKIDAADGKKLKGAEFKLTSDKEGNNIIDTSATGDVVKWNGNTYNGLLEKLTTRADGTFDITGLTPGTYYLHETKAPTYTDGEGNLKSYRLLTKAIEIKIVDDETAKAEVKNSKSAWVLPTTGGLGTTLFTGVGLMLMMSASVLFMRRRQTDTTKD</sequence>
<keyword evidence="3 6" id="KW-0732">Signal</keyword>
<reference evidence="9 10" key="1">
    <citation type="submission" date="2018-12" db="EMBL/GenBank/DDBJ databases">
        <title>Comparitive functional genomics of dry heat resistant strains isolated from the viking spacecraft.</title>
        <authorList>
            <person name="Seuylemezian A."/>
            <person name="Vaishampayan P."/>
        </authorList>
    </citation>
    <scope>NUCLEOTIDE SEQUENCE [LARGE SCALE GENOMIC DNA]</scope>
    <source>
        <strain evidence="9 10">M6-11</strain>
    </source>
</reference>
<feature type="transmembrane region" description="Helical" evidence="5">
    <location>
        <begin position="545"/>
        <end position="573"/>
    </location>
</feature>
<dbReference type="Proteomes" id="UP000272481">
    <property type="component" value="Unassembled WGS sequence"/>
</dbReference>
<dbReference type="PANTHER" id="PTHR36108:SF13">
    <property type="entry name" value="COLOSSIN-B-RELATED"/>
    <property type="match status" value="1"/>
</dbReference>
<dbReference type="Pfam" id="PF16555">
    <property type="entry name" value="GramPos_pilinD1"/>
    <property type="match status" value="1"/>
</dbReference>
<comment type="caution">
    <text evidence="9">The sequence shown here is derived from an EMBL/GenBank/DDBJ whole genome shotgun (WGS) entry which is preliminary data.</text>
</comment>
<feature type="domain" description="SpaA-like prealbumin fold" evidence="8">
    <location>
        <begin position="424"/>
        <end position="542"/>
    </location>
</feature>
<feature type="domain" description="Gram-positive pilin subunit D1 N-terminal" evidence="7">
    <location>
        <begin position="39"/>
        <end position="166"/>
    </location>
</feature>
<keyword evidence="10" id="KW-1185">Reference proteome</keyword>
<dbReference type="Gene3D" id="2.60.40.740">
    <property type="match status" value="1"/>
</dbReference>
<dbReference type="NCBIfam" id="TIGR01167">
    <property type="entry name" value="LPXTG_anchor"/>
    <property type="match status" value="1"/>
</dbReference>
<evidence type="ECO:0000313" key="9">
    <source>
        <dbReference type="EMBL" id="RSK33677.1"/>
    </source>
</evidence>